<sequence length="356" mass="40483">VSQSKQLPLLCKVSNSHKNINQNITLYDNLIKNNLKNYINPLSTIVMPPSQQSSQIFNTNVIGIESRDESKKGINQLGVSSFRLHSGENSSNITEISSSKELFSHHDRSIQRVSFQLPPRHMNIPPDSSSDNGSGNENMGHDGEDESLENLHNIQCRNPSCKQRVTIEEARQSFKTCHNCFAYYCTRSCRRQHWDKHRLICKRLRALSVAKQVANKVREDLSLLEKMSIVAMQGMRSKGRGLLKIFFHDISGAESFIENGNIPGAHYIAHRDVLPNEASEDVYKQMMEACQQYNPDAKFVLCVSICIMNEIPTDSSPKWEREVISYCIKLRLFSSNFQNKMSDKKIVPHGLDEPEA</sequence>
<gene>
    <name evidence="3" type="ORF">MNOR_LOCUS3411</name>
</gene>
<feature type="domain" description="Apical junction molecule ajm1 alpha/beta" evidence="2">
    <location>
        <begin position="206"/>
        <end position="313"/>
    </location>
</feature>
<dbReference type="GO" id="GO:0045216">
    <property type="term" value="P:cell-cell junction organization"/>
    <property type="evidence" value="ECO:0007669"/>
    <property type="project" value="InterPro"/>
</dbReference>
<dbReference type="Gene3D" id="1.10.220.160">
    <property type="match status" value="1"/>
</dbReference>
<feature type="non-terminal residue" evidence="3">
    <location>
        <position position="356"/>
    </location>
</feature>
<dbReference type="Proteomes" id="UP001497623">
    <property type="component" value="Unassembled WGS sequence"/>
</dbReference>
<protein>
    <recommendedName>
        <fullName evidence="2">Apical junction molecule ajm1 alpha/beta domain-containing protein</fullName>
    </recommendedName>
</protein>
<dbReference type="InterPro" id="IPR058586">
    <property type="entry name" value="Ajm-1"/>
</dbReference>
<dbReference type="PANTHER" id="PTHR21517:SF3">
    <property type="entry name" value="APICAL JUNCTION COMPONENT 1 HOMOLOG"/>
    <property type="match status" value="1"/>
</dbReference>
<accession>A0AAV2PQG9</accession>
<proteinExistence type="predicted"/>
<evidence type="ECO:0000256" key="1">
    <source>
        <dbReference type="SAM" id="MobiDB-lite"/>
    </source>
</evidence>
<name>A0AAV2PQG9_MEGNR</name>
<dbReference type="EMBL" id="CAXKWB010001162">
    <property type="protein sequence ID" value="CAL4063511.1"/>
    <property type="molecule type" value="Genomic_DNA"/>
</dbReference>
<dbReference type="Gene3D" id="6.10.140.2220">
    <property type="match status" value="1"/>
</dbReference>
<dbReference type="Pfam" id="PF26649">
    <property type="entry name" value="Ajm-1"/>
    <property type="match status" value="1"/>
</dbReference>
<dbReference type="GO" id="GO:0043296">
    <property type="term" value="C:apical junction complex"/>
    <property type="evidence" value="ECO:0007669"/>
    <property type="project" value="TreeGrafter"/>
</dbReference>
<dbReference type="AlphaFoldDB" id="A0AAV2PQG9"/>
<dbReference type="SUPFAM" id="SSF144232">
    <property type="entry name" value="HIT/MYND zinc finger-like"/>
    <property type="match status" value="1"/>
</dbReference>
<evidence type="ECO:0000259" key="2">
    <source>
        <dbReference type="Pfam" id="PF26649"/>
    </source>
</evidence>
<comment type="caution">
    <text evidence="3">The sequence shown here is derived from an EMBL/GenBank/DDBJ whole genome shotgun (WGS) entry which is preliminary data.</text>
</comment>
<evidence type="ECO:0000313" key="3">
    <source>
        <dbReference type="EMBL" id="CAL4063511.1"/>
    </source>
</evidence>
<reference evidence="3 4" key="1">
    <citation type="submission" date="2024-05" db="EMBL/GenBank/DDBJ databases">
        <authorList>
            <person name="Wallberg A."/>
        </authorList>
    </citation>
    <scope>NUCLEOTIDE SEQUENCE [LARGE SCALE GENOMIC DNA]</scope>
</reference>
<evidence type="ECO:0000313" key="4">
    <source>
        <dbReference type="Proteomes" id="UP001497623"/>
    </source>
</evidence>
<dbReference type="PANTHER" id="PTHR21517">
    <property type="entry name" value="APICAL JUNCTION COMPONENT 1 HOMOLOG"/>
    <property type="match status" value="1"/>
</dbReference>
<keyword evidence="4" id="KW-1185">Reference proteome</keyword>
<feature type="region of interest" description="Disordered" evidence="1">
    <location>
        <begin position="118"/>
        <end position="146"/>
    </location>
</feature>
<feature type="non-terminal residue" evidence="3">
    <location>
        <position position="1"/>
    </location>
</feature>
<organism evidence="3 4">
    <name type="scientific">Meganyctiphanes norvegica</name>
    <name type="common">Northern krill</name>
    <name type="synonym">Thysanopoda norvegica</name>
    <dbReference type="NCBI Taxonomy" id="48144"/>
    <lineage>
        <taxon>Eukaryota</taxon>
        <taxon>Metazoa</taxon>
        <taxon>Ecdysozoa</taxon>
        <taxon>Arthropoda</taxon>
        <taxon>Crustacea</taxon>
        <taxon>Multicrustacea</taxon>
        <taxon>Malacostraca</taxon>
        <taxon>Eumalacostraca</taxon>
        <taxon>Eucarida</taxon>
        <taxon>Euphausiacea</taxon>
        <taxon>Euphausiidae</taxon>
        <taxon>Meganyctiphanes</taxon>
    </lineage>
</organism>
<feature type="compositionally biased region" description="Low complexity" evidence="1">
    <location>
        <begin position="125"/>
        <end position="136"/>
    </location>
</feature>
<dbReference type="GO" id="GO:0005886">
    <property type="term" value="C:plasma membrane"/>
    <property type="evidence" value="ECO:0007669"/>
    <property type="project" value="TreeGrafter"/>
</dbReference>
<dbReference type="InterPro" id="IPR038825">
    <property type="entry name" value="Apical_junction"/>
</dbReference>